<dbReference type="InterPro" id="IPR029058">
    <property type="entry name" value="AB_hydrolase_fold"/>
</dbReference>
<dbReference type="PANTHER" id="PTHR11247:SF67">
    <property type="entry name" value="PALMITOYL-PROTEIN THIOESTERASE 3"/>
    <property type="match status" value="1"/>
</dbReference>
<dbReference type="GO" id="GO:0005764">
    <property type="term" value="C:lysosome"/>
    <property type="evidence" value="ECO:0007669"/>
    <property type="project" value="TreeGrafter"/>
</dbReference>
<dbReference type="STRING" id="946362.F2UHI2"/>
<dbReference type="GeneID" id="16072055"/>
<evidence type="ECO:0000256" key="1">
    <source>
        <dbReference type="ARBA" id="ARBA00022801"/>
    </source>
</evidence>
<sequence>MKHLEAPAGYWRPPFNHTVYLETNTFLADINNEREQKNATYRRNMVQLNTLALSMATKDSVVIPQSSPLFSFFANNSDSDVVPWNETKGYEEDWVGLRTLHESGRLITAALPCTHMGLKEPACKPYSYDGFARPLLNNTLPRAVPQPQWQS</sequence>
<name>F2UHI2_SALR5</name>
<protein>
    <submittedName>
        <fullName evidence="2">Uncharacterized protein</fullName>
    </submittedName>
</protein>
<evidence type="ECO:0000313" key="3">
    <source>
        <dbReference type="Proteomes" id="UP000007799"/>
    </source>
</evidence>
<gene>
    <name evidence="2" type="ORF">PTSG_07698</name>
</gene>
<dbReference type="OMA" id="PNYLENC"/>
<dbReference type="InParanoid" id="F2UHI2"/>
<dbReference type="OrthoDB" id="10263094at2759"/>
<dbReference type="GO" id="GO:0016790">
    <property type="term" value="F:thiolester hydrolase activity"/>
    <property type="evidence" value="ECO:0007669"/>
    <property type="project" value="TreeGrafter"/>
</dbReference>
<dbReference type="eggNOG" id="KOG2541">
    <property type="taxonomic scope" value="Eukaryota"/>
</dbReference>
<keyword evidence="1" id="KW-0378">Hydrolase</keyword>
<accession>F2UHI2</accession>
<dbReference type="AlphaFoldDB" id="F2UHI2"/>
<dbReference type="KEGG" id="sre:PTSG_07698"/>
<dbReference type="RefSeq" id="XP_004991495.1">
    <property type="nucleotide sequence ID" value="XM_004991438.1"/>
</dbReference>
<evidence type="ECO:0000313" key="2">
    <source>
        <dbReference type="EMBL" id="EGD76581.1"/>
    </source>
</evidence>
<dbReference type="Proteomes" id="UP000007799">
    <property type="component" value="Unassembled WGS sequence"/>
</dbReference>
<dbReference type="PANTHER" id="PTHR11247">
    <property type="entry name" value="PALMITOYL-PROTEIN THIOESTERASE/DOLICHYLDIPHOSPHATASE 1"/>
    <property type="match status" value="1"/>
</dbReference>
<proteinExistence type="predicted"/>
<dbReference type="EMBL" id="GL832974">
    <property type="protein sequence ID" value="EGD76581.1"/>
    <property type="molecule type" value="Genomic_DNA"/>
</dbReference>
<dbReference type="Gene3D" id="3.40.50.1820">
    <property type="entry name" value="alpha/beta hydrolase"/>
    <property type="match status" value="1"/>
</dbReference>
<dbReference type="SUPFAM" id="SSF53474">
    <property type="entry name" value="alpha/beta-Hydrolases"/>
    <property type="match status" value="1"/>
</dbReference>
<organism evidence="3">
    <name type="scientific">Salpingoeca rosetta (strain ATCC 50818 / BSB-021)</name>
    <dbReference type="NCBI Taxonomy" id="946362"/>
    <lineage>
        <taxon>Eukaryota</taxon>
        <taxon>Choanoflagellata</taxon>
        <taxon>Craspedida</taxon>
        <taxon>Salpingoecidae</taxon>
        <taxon>Salpingoeca</taxon>
    </lineage>
</organism>
<reference evidence="2" key="1">
    <citation type="submission" date="2009-08" db="EMBL/GenBank/DDBJ databases">
        <title>Annotation of Salpingoeca rosetta.</title>
        <authorList>
            <consortium name="The Broad Institute Genome Sequencing Platform"/>
            <person name="Russ C."/>
            <person name="Cuomo C."/>
            <person name="Burger G."/>
            <person name="Gray M.W."/>
            <person name="Holland P.W.H."/>
            <person name="King N."/>
            <person name="Lang F.B.F."/>
            <person name="Roger A.J."/>
            <person name="Ruiz-Trillo I."/>
            <person name="Young S.K."/>
            <person name="Zeng Q."/>
            <person name="Gargeya S."/>
            <person name="Alvarado L."/>
            <person name="Berlin A."/>
            <person name="Chapman S.B."/>
            <person name="Chen Z."/>
            <person name="Freedman E."/>
            <person name="Gellesch M."/>
            <person name="Goldberg J."/>
            <person name="Griggs A."/>
            <person name="Gujja S."/>
            <person name="Heilman E."/>
            <person name="Heiman D."/>
            <person name="Howarth C."/>
            <person name="Mehta T."/>
            <person name="Neiman D."/>
            <person name="Pearson M."/>
            <person name="Roberts A."/>
            <person name="Saif S."/>
            <person name="Shea T."/>
            <person name="Shenoy N."/>
            <person name="Sisk P."/>
            <person name="Stolte C."/>
            <person name="Sykes S."/>
            <person name="White J."/>
            <person name="Yandava C."/>
            <person name="Haas B."/>
            <person name="Nusbaum C."/>
            <person name="Birren B."/>
        </authorList>
    </citation>
    <scope>NUCLEOTIDE SEQUENCE [LARGE SCALE GENOMIC DNA]</scope>
    <source>
        <strain evidence="2">ATCC 50818</strain>
    </source>
</reference>
<dbReference type="Pfam" id="PF02089">
    <property type="entry name" value="Palm_thioest"/>
    <property type="match status" value="1"/>
</dbReference>
<keyword evidence="3" id="KW-1185">Reference proteome</keyword>